<accession>E3T4I0</accession>
<organism evidence="1 2">
    <name type="scientific">Cafeteria roenbergensis virus (strain BV-PW1)</name>
    <name type="common">CroV</name>
    <dbReference type="NCBI Taxonomy" id="693272"/>
    <lineage>
        <taxon>Viruses</taxon>
        <taxon>Varidnaviria</taxon>
        <taxon>Bamfordvirae</taxon>
        <taxon>Nucleocytoviricota</taxon>
        <taxon>Megaviricetes</taxon>
        <taxon>Imitervirales</taxon>
        <taxon>Mimiviridae</taxon>
        <taxon>Aliimimivirinae</taxon>
        <taxon>Rheavirus</taxon>
        <taxon>Rheavirus sinusmexicani</taxon>
    </lineage>
</organism>
<dbReference type="KEGG" id="vg:9887462"/>
<dbReference type="EMBL" id="GU244497">
    <property type="protein sequence ID" value="ADO67093.1"/>
    <property type="molecule type" value="Genomic_DNA"/>
</dbReference>
<keyword evidence="2" id="KW-1185">Reference proteome</keyword>
<reference evidence="1 2" key="1">
    <citation type="journal article" date="2010" name="Proc. Natl. Acad. Sci. U.S.A.">
        <title>Giant virus with a remarkable complement of genes infects marine zooplankton.</title>
        <authorList>
            <person name="Fischer M.G."/>
            <person name="Allen M.J."/>
            <person name="Wilson W.H."/>
            <person name="Suttle C.A."/>
        </authorList>
    </citation>
    <scope>NUCLEOTIDE SEQUENCE [LARGE SCALE GENOMIC DNA]</scope>
    <source>
        <strain evidence="1 2">BV-PW1</strain>
    </source>
</reference>
<proteinExistence type="predicted"/>
<protein>
    <submittedName>
        <fullName evidence="1">Uncharacterized protein</fullName>
    </submittedName>
</protein>
<gene>
    <name evidence="1" type="ORF">crov060</name>
</gene>
<dbReference type="Proteomes" id="UP000029781">
    <property type="component" value="Segment"/>
</dbReference>
<sequence>MEKYIFLLVILFIGLLYFNKTSMEHFTYIYDTFMDTHKISNFDFHTIPQVIELSKLSNWNEPLEYSYGYNQHYIWNDGDKINIDILRQNRNYISYNETKFYLRAIRFEKSNILDRGKTYLLQLSLIHSNIVGSTIHIIIPLEFSPNYGLNIITKSDIPQFKCCGEKYGSVIKQELKQISDILNKTNYKKYHINNNNYLLISTPVKLNVNLGMDILSKLTSKYEHIIENKSSWLDNEFMEI</sequence>
<dbReference type="GeneID" id="9887462"/>
<organismHost>
    <name type="scientific">Cafeteria roenbergensis</name>
    <name type="common">Marine flagellate</name>
    <dbReference type="NCBI Taxonomy" id="33653"/>
</organismHost>
<evidence type="ECO:0000313" key="1">
    <source>
        <dbReference type="EMBL" id="ADO67093.1"/>
    </source>
</evidence>
<dbReference type="RefSeq" id="YP_003969692.1">
    <property type="nucleotide sequence ID" value="NC_014637.1"/>
</dbReference>
<name>E3T4I0_CROVB</name>
<evidence type="ECO:0000313" key="2">
    <source>
        <dbReference type="Proteomes" id="UP000029781"/>
    </source>
</evidence>